<dbReference type="RefSeq" id="WP_094692725.1">
    <property type="nucleotide sequence ID" value="NZ_JBDNSG010000024.1"/>
</dbReference>
<evidence type="ECO:0000313" key="5">
    <source>
        <dbReference type="Proteomes" id="UP000216451"/>
    </source>
</evidence>
<dbReference type="GO" id="GO:0016757">
    <property type="term" value="F:glycosyltransferase activity"/>
    <property type="evidence" value="ECO:0007669"/>
    <property type="project" value="UniProtKB-KW"/>
</dbReference>
<keyword evidence="5" id="KW-1185">Reference proteome</keyword>
<dbReference type="GeneID" id="98295323"/>
<dbReference type="InterPro" id="IPR029044">
    <property type="entry name" value="Nucleotide-diphossugar_trans"/>
</dbReference>
<keyword evidence="2 4" id="KW-0808">Transferase</keyword>
<dbReference type="Gene3D" id="3.90.550.10">
    <property type="entry name" value="Spore Coat Polysaccharide Biosynthesis Protein SpsA, Chain A"/>
    <property type="match status" value="1"/>
</dbReference>
<dbReference type="CDD" id="cd00761">
    <property type="entry name" value="Glyco_tranf_GTA_type"/>
    <property type="match status" value="1"/>
</dbReference>
<keyword evidence="1" id="KW-0328">Glycosyltransferase</keyword>
<evidence type="ECO:0000313" key="4">
    <source>
        <dbReference type="EMBL" id="OZG67558.1"/>
    </source>
</evidence>
<dbReference type="EMBL" id="MWXA01000004">
    <property type="protein sequence ID" value="OZG67558.1"/>
    <property type="molecule type" value="Genomic_DNA"/>
</dbReference>
<evidence type="ECO:0000256" key="1">
    <source>
        <dbReference type="ARBA" id="ARBA00022676"/>
    </source>
</evidence>
<evidence type="ECO:0000256" key="2">
    <source>
        <dbReference type="ARBA" id="ARBA00022679"/>
    </source>
</evidence>
<dbReference type="OrthoDB" id="3226099at2"/>
<name>A0A261G821_9BIFI</name>
<gene>
    <name evidence="4" type="ORF">BAQU_0650</name>
</gene>
<protein>
    <submittedName>
        <fullName evidence="4">Glycosyltransferase, group 2 family protein</fullName>
    </submittedName>
</protein>
<dbReference type="PANTHER" id="PTHR22916">
    <property type="entry name" value="GLYCOSYLTRANSFERASE"/>
    <property type="match status" value="1"/>
</dbReference>
<dbReference type="AlphaFoldDB" id="A0A261G821"/>
<dbReference type="PANTHER" id="PTHR22916:SF51">
    <property type="entry name" value="GLYCOSYLTRANSFERASE EPSH-RELATED"/>
    <property type="match status" value="1"/>
</dbReference>
<dbReference type="SUPFAM" id="SSF53448">
    <property type="entry name" value="Nucleotide-diphospho-sugar transferases"/>
    <property type="match status" value="1"/>
</dbReference>
<comment type="caution">
    <text evidence="4">The sequence shown here is derived from an EMBL/GenBank/DDBJ whole genome shotgun (WGS) entry which is preliminary data.</text>
</comment>
<feature type="domain" description="Glycosyltransferase 2-like" evidence="3">
    <location>
        <begin position="8"/>
        <end position="154"/>
    </location>
</feature>
<dbReference type="Proteomes" id="UP000216451">
    <property type="component" value="Unassembled WGS sequence"/>
</dbReference>
<sequence length="350" mass="41032">MPSKPLVSVIVPVYNIPNDLLSRCFNALAVQTYTNMEIIVIDDGSTIEGNKTICDAFQSNHSQFSVVHKNNEGVSTARNIGIEKSKGKWVTFIDSDDWIEPDYIEKLISFTNTNKMADIVFCDCTVEYENRSVKNSFVPHNFKRFLNSKHDRQLLLLEMLGQNKFYNPPEIGIGVPWGKLYRRNFLKDNNIVFERNLRRMQDNVFNLYAFKLAKSIVYVPQYLYHYNNLEMSVSHRFNTRIIEDFDKVHDSTAQFLKKFPFDNALERGYRSRVVQSLHPILRSYFFHKDYSNNYSTRYQEIRKLISKEPYKTALEHLPVSSLPPKMLVFSLLLKLHLLLIMQMIISKENN</sequence>
<evidence type="ECO:0000259" key="3">
    <source>
        <dbReference type="Pfam" id="PF00535"/>
    </source>
</evidence>
<accession>A0A261G821</accession>
<dbReference type="InterPro" id="IPR001173">
    <property type="entry name" value="Glyco_trans_2-like"/>
</dbReference>
<organism evidence="4 5">
    <name type="scientific">Bifidobacterium aquikefiri</name>
    <dbReference type="NCBI Taxonomy" id="1653207"/>
    <lineage>
        <taxon>Bacteria</taxon>
        <taxon>Bacillati</taxon>
        <taxon>Actinomycetota</taxon>
        <taxon>Actinomycetes</taxon>
        <taxon>Bifidobacteriales</taxon>
        <taxon>Bifidobacteriaceae</taxon>
        <taxon>Bifidobacterium</taxon>
    </lineage>
</organism>
<proteinExistence type="predicted"/>
<reference evidence="4 5" key="1">
    <citation type="journal article" date="2017" name="BMC Genomics">
        <title>Comparative genomic and phylogenomic analyses of the Bifidobacteriaceae family.</title>
        <authorList>
            <person name="Lugli G.A."/>
            <person name="Milani C."/>
            <person name="Turroni F."/>
            <person name="Duranti S."/>
            <person name="Mancabelli L."/>
            <person name="Mangifesta M."/>
            <person name="Ferrario C."/>
            <person name="Modesto M."/>
            <person name="Mattarelli P."/>
            <person name="Jiri K."/>
            <person name="van Sinderen D."/>
            <person name="Ventura M."/>
        </authorList>
    </citation>
    <scope>NUCLEOTIDE SEQUENCE [LARGE SCALE GENOMIC DNA]</scope>
    <source>
        <strain evidence="4 5">LMG 28769</strain>
    </source>
</reference>
<dbReference type="Pfam" id="PF00535">
    <property type="entry name" value="Glycos_transf_2"/>
    <property type="match status" value="1"/>
</dbReference>